<gene>
    <name evidence="2" type="ORF">N7476_005300</name>
</gene>
<organism evidence="2 3">
    <name type="scientific">Penicillium atrosanguineum</name>
    <dbReference type="NCBI Taxonomy" id="1132637"/>
    <lineage>
        <taxon>Eukaryota</taxon>
        <taxon>Fungi</taxon>
        <taxon>Dikarya</taxon>
        <taxon>Ascomycota</taxon>
        <taxon>Pezizomycotina</taxon>
        <taxon>Eurotiomycetes</taxon>
        <taxon>Eurotiomycetidae</taxon>
        <taxon>Eurotiales</taxon>
        <taxon>Aspergillaceae</taxon>
        <taxon>Penicillium</taxon>
    </lineage>
</organism>
<dbReference type="AlphaFoldDB" id="A0A9W9PY82"/>
<protein>
    <submittedName>
        <fullName evidence="2">Uncharacterized protein</fullName>
    </submittedName>
</protein>
<feature type="region of interest" description="Disordered" evidence="1">
    <location>
        <begin position="1"/>
        <end position="27"/>
    </location>
</feature>
<keyword evidence="3" id="KW-1185">Reference proteome</keyword>
<dbReference type="Proteomes" id="UP001147746">
    <property type="component" value="Unassembled WGS sequence"/>
</dbReference>
<reference evidence="2" key="2">
    <citation type="journal article" date="2023" name="IMA Fungus">
        <title>Comparative genomic study of the Penicillium genus elucidates a diverse pangenome and 15 lateral gene transfer events.</title>
        <authorList>
            <person name="Petersen C."/>
            <person name="Sorensen T."/>
            <person name="Nielsen M.R."/>
            <person name="Sondergaard T.E."/>
            <person name="Sorensen J.L."/>
            <person name="Fitzpatrick D.A."/>
            <person name="Frisvad J.C."/>
            <person name="Nielsen K.L."/>
        </authorList>
    </citation>
    <scope>NUCLEOTIDE SEQUENCE</scope>
    <source>
        <strain evidence="2">IBT 21472</strain>
    </source>
</reference>
<comment type="caution">
    <text evidence="2">The sequence shown here is derived from an EMBL/GenBank/DDBJ whole genome shotgun (WGS) entry which is preliminary data.</text>
</comment>
<reference evidence="2" key="1">
    <citation type="submission" date="2022-12" db="EMBL/GenBank/DDBJ databases">
        <authorList>
            <person name="Petersen C."/>
        </authorList>
    </citation>
    <scope>NUCLEOTIDE SEQUENCE</scope>
    <source>
        <strain evidence="2">IBT 21472</strain>
    </source>
</reference>
<evidence type="ECO:0000313" key="2">
    <source>
        <dbReference type="EMBL" id="KAJ5314993.1"/>
    </source>
</evidence>
<dbReference type="EMBL" id="JAPZBO010000005">
    <property type="protein sequence ID" value="KAJ5314993.1"/>
    <property type="molecule type" value="Genomic_DNA"/>
</dbReference>
<proteinExistence type="predicted"/>
<accession>A0A9W9PY82</accession>
<evidence type="ECO:0000313" key="3">
    <source>
        <dbReference type="Proteomes" id="UP001147746"/>
    </source>
</evidence>
<name>A0A9W9PY82_9EURO</name>
<sequence>MTRTRERAETGRGREGREGSAARRARLNGDERILGQVERRFRETSGESVQGRRREADWEIRDKPNGIAVGRMRAGFQCWMLNATDDGT</sequence>
<evidence type="ECO:0000256" key="1">
    <source>
        <dbReference type="SAM" id="MobiDB-lite"/>
    </source>
</evidence>